<dbReference type="EMBL" id="JAJFAZ020000001">
    <property type="protein sequence ID" value="KAI5350882.1"/>
    <property type="molecule type" value="Genomic_DNA"/>
</dbReference>
<accession>A0AAD5F2F3</accession>
<keyword evidence="2" id="KW-1185">Reference proteome</keyword>
<gene>
    <name evidence="1" type="ORF">L3X38_003773</name>
</gene>
<dbReference type="Proteomes" id="UP001054821">
    <property type="component" value="Chromosome 1"/>
</dbReference>
<evidence type="ECO:0000313" key="1">
    <source>
        <dbReference type="EMBL" id="KAI5350882.1"/>
    </source>
</evidence>
<dbReference type="AlphaFoldDB" id="A0AAD5F2F3"/>
<proteinExistence type="predicted"/>
<reference evidence="1 2" key="1">
    <citation type="journal article" date="2022" name="G3 (Bethesda)">
        <title>Whole-genome sequence and methylome profiling of the almond [Prunus dulcis (Mill.) D.A. Webb] cultivar 'Nonpareil'.</title>
        <authorList>
            <person name="D'Amico-Willman K.M."/>
            <person name="Ouma W.Z."/>
            <person name="Meulia T."/>
            <person name="Sideli G.M."/>
            <person name="Gradziel T.M."/>
            <person name="Fresnedo-Ramirez J."/>
        </authorList>
    </citation>
    <scope>NUCLEOTIDE SEQUENCE [LARGE SCALE GENOMIC DNA]</scope>
    <source>
        <strain evidence="1">Clone GOH B32 T37-40</strain>
    </source>
</reference>
<protein>
    <submittedName>
        <fullName evidence="1">Uncharacterized protein</fullName>
    </submittedName>
</protein>
<sequence length="67" mass="7610">MRHLLRVGGIHMQVRLPGQKLPCVAMSCSRKKLTYIKDIVVRKDKAWGDLTSLPPPWLYSKIAIASH</sequence>
<name>A0AAD5F2F3_PRUDU</name>
<organism evidence="1 2">
    <name type="scientific">Prunus dulcis</name>
    <name type="common">Almond</name>
    <name type="synonym">Amygdalus dulcis</name>
    <dbReference type="NCBI Taxonomy" id="3755"/>
    <lineage>
        <taxon>Eukaryota</taxon>
        <taxon>Viridiplantae</taxon>
        <taxon>Streptophyta</taxon>
        <taxon>Embryophyta</taxon>
        <taxon>Tracheophyta</taxon>
        <taxon>Spermatophyta</taxon>
        <taxon>Magnoliopsida</taxon>
        <taxon>eudicotyledons</taxon>
        <taxon>Gunneridae</taxon>
        <taxon>Pentapetalae</taxon>
        <taxon>rosids</taxon>
        <taxon>fabids</taxon>
        <taxon>Rosales</taxon>
        <taxon>Rosaceae</taxon>
        <taxon>Amygdaloideae</taxon>
        <taxon>Amygdaleae</taxon>
        <taxon>Prunus</taxon>
    </lineage>
</organism>
<evidence type="ECO:0000313" key="2">
    <source>
        <dbReference type="Proteomes" id="UP001054821"/>
    </source>
</evidence>
<comment type="caution">
    <text evidence="1">The sequence shown here is derived from an EMBL/GenBank/DDBJ whole genome shotgun (WGS) entry which is preliminary data.</text>
</comment>